<dbReference type="PANTHER" id="PTHR11831">
    <property type="entry name" value="30S 40S RIBOSOMAL PROTEIN"/>
    <property type="match status" value="1"/>
</dbReference>
<dbReference type="SUPFAM" id="SSF55174">
    <property type="entry name" value="Alpha-L RNA-binding motif"/>
    <property type="match status" value="1"/>
</dbReference>
<evidence type="ECO:0000256" key="3">
    <source>
        <dbReference type="ARBA" id="ARBA00022884"/>
    </source>
</evidence>
<keyword evidence="4 7" id="KW-0689">Ribosomal protein</keyword>
<sequence>MSRVSCKICRRLGVSVCGRDKCAFKRKPYAPGVHGKGTKRRRNVSEYGSQLREKQKLKFMYGLRERQFRNYVKEAAKRSGNTADNLLAILESRLDSTVFRLGLAHGRAMAKQIVSHGHIMVNGRRVTVPSLRVRKEDKIIIRPQSVSKGIFKDLDISLKKYIAPPWLALDKEKKEGTVLGRAADVDSAVGLNMNSIIEFYSR</sequence>
<gene>
    <name evidence="7" type="primary">rpsD</name>
    <name evidence="10" type="ORF">UV11_C0011G0018</name>
</gene>
<dbReference type="InterPro" id="IPR036986">
    <property type="entry name" value="S4_RNA-bd_sf"/>
</dbReference>
<dbReference type="HAMAP" id="MF_01306_B">
    <property type="entry name" value="Ribosomal_uS4_B"/>
    <property type="match status" value="1"/>
</dbReference>
<protein>
    <recommendedName>
        <fullName evidence="6 7">Small ribosomal subunit protein uS4</fullName>
    </recommendedName>
</protein>
<dbReference type="Pfam" id="PF00163">
    <property type="entry name" value="Ribosomal_S4"/>
    <property type="match status" value="1"/>
</dbReference>
<dbReference type="EMBL" id="LCDF01000011">
    <property type="protein sequence ID" value="KKS48137.1"/>
    <property type="molecule type" value="Genomic_DNA"/>
</dbReference>
<proteinExistence type="inferred from homology"/>
<dbReference type="GO" id="GO:0006412">
    <property type="term" value="P:translation"/>
    <property type="evidence" value="ECO:0007669"/>
    <property type="project" value="UniProtKB-UniRule"/>
</dbReference>
<accession>A0A0G0ZHG0</accession>
<dbReference type="InterPro" id="IPR001912">
    <property type="entry name" value="Ribosomal_uS4_N"/>
</dbReference>
<evidence type="ECO:0000256" key="1">
    <source>
        <dbReference type="ARBA" id="ARBA00007465"/>
    </source>
</evidence>
<dbReference type="NCBIfam" id="TIGR01017">
    <property type="entry name" value="rpsD_bact"/>
    <property type="match status" value="1"/>
</dbReference>
<dbReference type="Gene3D" id="1.10.1050.10">
    <property type="entry name" value="Ribosomal Protein S4 Delta 41, Chain A, domain 1"/>
    <property type="match status" value="1"/>
</dbReference>
<dbReference type="InterPro" id="IPR022801">
    <property type="entry name" value="Ribosomal_uS4"/>
</dbReference>
<dbReference type="InterPro" id="IPR002942">
    <property type="entry name" value="S4_RNA-bd"/>
</dbReference>
<comment type="subunit">
    <text evidence="7">Part of the 30S ribosomal subunit. Contacts protein S5. The interaction surface between S4 and S5 is involved in control of translational fidelity.</text>
</comment>
<dbReference type="CDD" id="cd00165">
    <property type="entry name" value="S4"/>
    <property type="match status" value="1"/>
</dbReference>
<name>A0A0G0ZHG0_9BACT</name>
<evidence type="ECO:0000256" key="2">
    <source>
        <dbReference type="ARBA" id="ARBA00022730"/>
    </source>
</evidence>
<feature type="domain" description="RNA-binding S4" evidence="8">
    <location>
        <begin position="92"/>
        <end position="155"/>
    </location>
</feature>
<comment type="function">
    <text evidence="7">With S5 and S12 plays an important role in translational accuracy.</text>
</comment>
<dbReference type="GO" id="GO:0042274">
    <property type="term" value="P:ribosomal small subunit biogenesis"/>
    <property type="evidence" value="ECO:0007669"/>
    <property type="project" value="TreeGrafter"/>
</dbReference>
<dbReference type="AlphaFoldDB" id="A0A0G0ZHG0"/>
<dbReference type="Proteomes" id="UP000034036">
    <property type="component" value="Unassembled WGS sequence"/>
</dbReference>
<keyword evidence="5 7" id="KW-0687">Ribonucleoprotein</keyword>
<evidence type="ECO:0000256" key="4">
    <source>
        <dbReference type="ARBA" id="ARBA00022980"/>
    </source>
</evidence>
<dbReference type="InterPro" id="IPR005709">
    <property type="entry name" value="Ribosomal_uS4_bac-type"/>
</dbReference>
<dbReference type="Pfam" id="PF01479">
    <property type="entry name" value="S4"/>
    <property type="match status" value="1"/>
</dbReference>
<dbReference type="FunFam" id="3.10.290.10:FF:000001">
    <property type="entry name" value="30S ribosomal protein S4"/>
    <property type="match status" value="1"/>
</dbReference>
<keyword evidence="3 7" id="KW-0694">RNA-binding</keyword>
<comment type="caution">
    <text evidence="10">The sequence shown here is derived from an EMBL/GenBank/DDBJ whole genome shotgun (WGS) entry which is preliminary data.</text>
</comment>
<dbReference type="SMART" id="SM00363">
    <property type="entry name" value="S4"/>
    <property type="match status" value="1"/>
</dbReference>
<dbReference type="Gene3D" id="3.10.290.10">
    <property type="entry name" value="RNA-binding S4 domain"/>
    <property type="match status" value="1"/>
</dbReference>
<dbReference type="PROSITE" id="PS50889">
    <property type="entry name" value="S4"/>
    <property type="match status" value="1"/>
</dbReference>
<dbReference type="NCBIfam" id="NF003717">
    <property type="entry name" value="PRK05327.1"/>
    <property type="match status" value="1"/>
</dbReference>
<evidence type="ECO:0000313" key="10">
    <source>
        <dbReference type="EMBL" id="KKS48137.1"/>
    </source>
</evidence>
<comment type="function">
    <text evidence="7">One of the primary rRNA binding proteins, it binds directly to 16S rRNA where it nucleates assembly of the body of the 30S subunit.</text>
</comment>
<dbReference type="SMART" id="SM01390">
    <property type="entry name" value="Ribosomal_S4"/>
    <property type="match status" value="1"/>
</dbReference>
<dbReference type="STRING" id="1618659.UV11_C0011G0018"/>
<evidence type="ECO:0000256" key="7">
    <source>
        <dbReference type="HAMAP-Rule" id="MF_01306"/>
    </source>
</evidence>
<evidence type="ECO:0000256" key="6">
    <source>
        <dbReference type="ARBA" id="ARBA00035254"/>
    </source>
</evidence>
<comment type="similarity">
    <text evidence="1 7">Belongs to the universal ribosomal protein uS4 family.</text>
</comment>
<evidence type="ECO:0000256" key="5">
    <source>
        <dbReference type="ARBA" id="ARBA00023274"/>
    </source>
</evidence>
<feature type="domain" description="Small ribosomal subunit protein uS4 N-terminal" evidence="9">
    <location>
        <begin position="3"/>
        <end position="91"/>
    </location>
</feature>
<keyword evidence="2 7" id="KW-0699">rRNA-binding</keyword>
<dbReference type="GO" id="GO:0019843">
    <property type="term" value="F:rRNA binding"/>
    <property type="evidence" value="ECO:0007669"/>
    <property type="project" value="UniProtKB-UniRule"/>
</dbReference>
<dbReference type="PANTHER" id="PTHR11831:SF4">
    <property type="entry name" value="SMALL RIBOSOMAL SUBUNIT PROTEIN US4M"/>
    <property type="match status" value="1"/>
</dbReference>
<organism evidence="10 11">
    <name type="scientific">Candidatus Giovannonibacteria bacterium GW2011_GWF2_42_19</name>
    <dbReference type="NCBI Taxonomy" id="1618659"/>
    <lineage>
        <taxon>Bacteria</taxon>
        <taxon>Candidatus Giovannoniibacteriota</taxon>
    </lineage>
</organism>
<dbReference type="GO" id="GO:0015935">
    <property type="term" value="C:small ribosomal subunit"/>
    <property type="evidence" value="ECO:0007669"/>
    <property type="project" value="InterPro"/>
</dbReference>
<dbReference type="GO" id="GO:0003735">
    <property type="term" value="F:structural constituent of ribosome"/>
    <property type="evidence" value="ECO:0007669"/>
    <property type="project" value="InterPro"/>
</dbReference>
<evidence type="ECO:0000313" key="11">
    <source>
        <dbReference type="Proteomes" id="UP000034036"/>
    </source>
</evidence>
<reference evidence="10 11" key="1">
    <citation type="journal article" date="2015" name="Nature">
        <title>rRNA introns, odd ribosomes, and small enigmatic genomes across a large radiation of phyla.</title>
        <authorList>
            <person name="Brown C.T."/>
            <person name="Hug L.A."/>
            <person name="Thomas B.C."/>
            <person name="Sharon I."/>
            <person name="Castelle C.J."/>
            <person name="Singh A."/>
            <person name="Wilkins M.J."/>
            <person name="Williams K.H."/>
            <person name="Banfield J.F."/>
        </authorList>
    </citation>
    <scope>NUCLEOTIDE SEQUENCE [LARGE SCALE GENOMIC DNA]</scope>
</reference>
<evidence type="ECO:0000259" key="8">
    <source>
        <dbReference type="SMART" id="SM00363"/>
    </source>
</evidence>
<evidence type="ECO:0000259" key="9">
    <source>
        <dbReference type="SMART" id="SM01390"/>
    </source>
</evidence>